<keyword evidence="2" id="KW-0285">Flavoprotein</keyword>
<dbReference type="PANTHER" id="PTHR10961">
    <property type="entry name" value="PEROXISOMAL SARCOSINE OXIDASE"/>
    <property type="match status" value="1"/>
</dbReference>
<organism evidence="6 7">
    <name type="scientific">Roseomonas fluvialis</name>
    <dbReference type="NCBI Taxonomy" id="1750527"/>
    <lineage>
        <taxon>Bacteria</taxon>
        <taxon>Pseudomonadati</taxon>
        <taxon>Pseudomonadota</taxon>
        <taxon>Alphaproteobacteria</taxon>
        <taxon>Acetobacterales</taxon>
        <taxon>Roseomonadaceae</taxon>
        <taxon>Roseomonas</taxon>
    </lineage>
</organism>
<feature type="domain" description="FAD dependent oxidoreductase" evidence="5">
    <location>
        <begin position="8"/>
        <end position="352"/>
    </location>
</feature>
<dbReference type="Gene3D" id="3.30.9.10">
    <property type="entry name" value="D-Amino Acid Oxidase, subunit A, domain 2"/>
    <property type="match status" value="1"/>
</dbReference>
<dbReference type="Pfam" id="PF01266">
    <property type="entry name" value="DAO"/>
    <property type="match status" value="1"/>
</dbReference>
<dbReference type="PANTHER" id="PTHR10961:SF46">
    <property type="entry name" value="PEROXISOMAL SARCOSINE OXIDASE"/>
    <property type="match status" value="1"/>
</dbReference>
<evidence type="ECO:0000259" key="5">
    <source>
        <dbReference type="Pfam" id="PF01266"/>
    </source>
</evidence>
<dbReference type="SUPFAM" id="SSF54373">
    <property type="entry name" value="FAD-linked reductases, C-terminal domain"/>
    <property type="match status" value="1"/>
</dbReference>
<gene>
    <name evidence="6" type="ORF">Rmf_41690</name>
</gene>
<sequence>MASSSTALVLGAGIMGLSAAWGLSRRGFAVRVVEQDPVPNPRGASVDHHRLIRHAYGAQAGYMRMVDPAYAAWDQVWRDIGEVLHLGTGVLAVSGSADGWLGDSRATLAADRLPFADLTAAEVARRFPIFTESGIGAAFHMDAGGVLLAERIVAGLARHLAARGVVFERARAAGLDPARGALRLADGAERSADLLVVAAGPWAPRLLPQALAPRVVPSRQILVLLEPPAQHREGWARAPMLLDLAEDGGFYAVPPVAGTPLKIGDHRFSRIGDAETDAREATTAEAEEILAFARPRLRDMAGYRVIGARACYYDVEDGERFVVEPIAPRCLVMSGFSGHGFKFAPLLGLGLAAAAADQALLPALAPWAAGVAAPAPGLLAALEGVPA</sequence>
<keyword evidence="4" id="KW-0560">Oxidoreductase</keyword>
<dbReference type="Gene3D" id="3.50.50.60">
    <property type="entry name" value="FAD/NAD(P)-binding domain"/>
    <property type="match status" value="1"/>
</dbReference>
<dbReference type="InterPro" id="IPR045170">
    <property type="entry name" value="MTOX"/>
</dbReference>
<dbReference type="RefSeq" id="WP_244408426.1">
    <property type="nucleotide sequence ID" value="NZ_AP025637.1"/>
</dbReference>
<name>A0ABN6P9M9_9PROT</name>
<accession>A0ABN6P9M9</accession>
<evidence type="ECO:0000256" key="1">
    <source>
        <dbReference type="ARBA" id="ARBA00001974"/>
    </source>
</evidence>
<comment type="cofactor">
    <cofactor evidence="1">
        <name>FAD</name>
        <dbReference type="ChEBI" id="CHEBI:57692"/>
    </cofactor>
</comment>
<evidence type="ECO:0000256" key="3">
    <source>
        <dbReference type="ARBA" id="ARBA00022827"/>
    </source>
</evidence>
<keyword evidence="7" id="KW-1185">Reference proteome</keyword>
<dbReference type="InterPro" id="IPR006076">
    <property type="entry name" value="FAD-dep_OxRdtase"/>
</dbReference>
<evidence type="ECO:0000256" key="4">
    <source>
        <dbReference type="ARBA" id="ARBA00023002"/>
    </source>
</evidence>
<proteinExistence type="predicted"/>
<evidence type="ECO:0000313" key="6">
    <source>
        <dbReference type="EMBL" id="BDG74240.1"/>
    </source>
</evidence>
<reference evidence="6 7" key="1">
    <citation type="journal article" date="2016" name="Microbes Environ.">
        <title>Phylogenetically diverse aerobic anoxygenic phototrophic bacteria isolated from epilithic biofilms in Tama river, Japan.</title>
        <authorList>
            <person name="Hirose S."/>
            <person name="Matsuura K."/>
            <person name="Haruta S."/>
        </authorList>
    </citation>
    <scope>NUCLEOTIDE SEQUENCE [LARGE SCALE GENOMIC DNA]</scope>
    <source>
        <strain evidence="6 7">S08</strain>
    </source>
</reference>
<dbReference type="EMBL" id="AP025637">
    <property type="protein sequence ID" value="BDG74240.1"/>
    <property type="molecule type" value="Genomic_DNA"/>
</dbReference>
<dbReference type="InterPro" id="IPR036188">
    <property type="entry name" value="FAD/NAD-bd_sf"/>
</dbReference>
<evidence type="ECO:0000313" key="7">
    <source>
        <dbReference type="Proteomes" id="UP000831327"/>
    </source>
</evidence>
<keyword evidence="3" id="KW-0274">FAD</keyword>
<dbReference type="Proteomes" id="UP000831327">
    <property type="component" value="Chromosome"/>
</dbReference>
<dbReference type="SUPFAM" id="SSF51905">
    <property type="entry name" value="FAD/NAD(P)-binding domain"/>
    <property type="match status" value="1"/>
</dbReference>
<evidence type="ECO:0000256" key="2">
    <source>
        <dbReference type="ARBA" id="ARBA00022630"/>
    </source>
</evidence>
<protein>
    <submittedName>
        <fullName evidence="6">FAD-dependent oxidoreductase</fullName>
    </submittedName>
</protein>